<evidence type="ECO:0000313" key="4">
    <source>
        <dbReference type="Proteomes" id="UP001189429"/>
    </source>
</evidence>
<evidence type="ECO:0000256" key="1">
    <source>
        <dbReference type="ARBA" id="ARBA00022581"/>
    </source>
</evidence>
<keyword evidence="1" id="KW-0945">Host-virus interaction</keyword>
<evidence type="ECO:0008006" key="5">
    <source>
        <dbReference type="Google" id="ProtNLM"/>
    </source>
</evidence>
<name>A0ABN9RN53_9DINO</name>
<comment type="caution">
    <text evidence="3">The sequence shown here is derived from an EMBL/GenBank/DDBJ whole genome shotgun (WGS) entry which is preliminary data.</text>
</comment>
<keyword evidence="4" id="KW-1185">Reference proteome</keyword>
<feature type="non-terminal residue" evidence="3">
    <location>
        <position position="1"/>
    </location>
</feature>
<gene>
    <name evidence="3" type="ORF">PCOR1329_LOCUS22087</name>
</gene>
<sequence>SSRCGSGGGVTAGRPLRRTGWARRRHVGPTAADDPPCGGCGSGAGLAAGRGPRRRRQALLLQGQSVGASCWPRWRCVVLASAACSALGVGFFGLRGIGAASPSWNSVVGMQEERHCTAVAGHDVWGDILGPTVGKHPHVSFEQCKTLCMNSQSGCGCYAWDVSRGRTCWLKRNCGDFYVWGETDDMVAGRCAGPVPPPPTPSPTAVPPTPSPTAVPPTPSPTAVPLTPSPTAVPPTPSPTAVPLTPSPTAVPPTPSPTAVPPTPSPTAVPPTPSPTAVAPTPSPTAVAPTPAPTRRRRRRRRRRRGTLPAGLHRAWPQRVRGAAWTGEVSGTSLEGAVELTAEGCHTACELRAECGCYEFDPSAAPARQCTLMSQCRDFNDVDEPKVSGSCQICDWCTPKLPSTPDLVIPFFERDMCKMRMTAASIEAHDPHHFIGDVHLLWLSKKPPSDYANDIEYITGVINKSHKSHLHDMSFMFSETEIEGWFLQQVMKLKAASLVQAPFYVVLDAKNTFIKDVEQFTFMSPCNTGLIYADSDFSSLGEKQDWYLKSADALGVSLPQDRKWSASVTPVVMHTKTVKDMLGQLSEDATPWELCSGPLCGYIEKGATEFALYYSYIAAVSDERCIHATVPKSPAVAFWRGIDGDTKESTCNSVAGGERGVVMFGAQSGADSEFDEDQRKRIAACFADIYASAGLHDPERTSDAVLMQCVVGA</sequence>
<feature type="region of interest" description="Disordered" evidence="2">
    <location>
        <begin position="191"/>
        <end position="309"/>
    </location>
</feature>
<dbReference type="EMBL" id="CAUYUJ010007336">
    <property type="protein sequence ID" value="CAK0820393.1"/>
    <property type="molecule type" value="Genomic_DNA"/>
</dbReference>
<feature type="compositionally biased region" description="Gly residues" evidence="2">
    <location>
        <begin position="1"/>
        <end position="11"/>
    </location>
</feature>
<organism evidence="3 4">
    <name type="scientific">Prorocentrum cordatum</name>
    <dbReference type="NCBI Taxonomy" id="2364126"/>
    <lineage>
        <taxon>Eukaryota</taxon>
        <taxon>Sar</taxon>
        <taxon>Alveolata</taxon>
        <taxon>Dinophyceae</taxon>
        <taxon>Prorocentrales</taxon>
        <taxon>Prorocentraceae</taxon>
        <taxon>Prorocentrum</taxon>
    </lineage>
</organism>
<proteinExistence type="predicted"/>
<evidence type="ECO:0000313" key="3">
    <source>
        <dbReference type="EMBL" id="CAK0820393.1"/>
    </source>
</evidence>
<evidence type="ECO:0000256" key="2">
    <source>
        <dbReference type="SAM" id="MobiDB-lite"/>
    </source>
</evidence>
<accession>A0ABN9RN53</accession>
<dbReference type="PRINTS" id="PR01217">
    <property type="entry name" value="PRICHEXTENSN"/>
</dbReference>
<feature type="region of interest" description="Disordered" evidence="2">
    <location>
        <begin position="1"/>
        <end position="22"/>
    </location>
</feature>
<feature type="compositionally biased region" description="Basic residues" evidence="2">
    <location>
        <begin position="294"/>
        <end position="306"/>
    </location>
</feature>
<feature type="compositionally biased region" description="Pro residues" evidence="2">
    <location>
        <begin position="194"/>
        <end position="274"/>
    </location>
</feature>
<dbReference type="Pfam" id="PF20102">
    <property type="entry name" value="DUF6492"/>
    <property type="match status" value="1"/>
</dbReference>
<dbReference type="InterPro" id="IPR045499">
    <property type="entry name" value="DUF6492"/>
</dbReference>
<dbReference type="PANTHER" id="PTHR13037">
    <property type="entry name" value="FORMIN"/>
    <property type="match status" value="1"/>
</dbReference>
<reference evidence="3" key="1">
    <citation type="submission" date="2023-10" db="EMBL/GenBank/DDBJ databases">
        <authorList>
            <person name="Chen Y."/>
            <person name="Shah S."/>
            <person name="Dougan E. K."/>
            <person name="Thang M."/>
            <person name="Chan C."/>
        </authorList>
    </citation>
    <scope>NUCLEOTIDE SEQUENCE [LARGE SCALE GENOMIC DNA]</scope>
</reference>
<feature type="compositionally biased region" description="Low complexity" evidence="2">
    <location>
        <begin position="275"/>
        <end position="289"/>
    </location>
</feature>
<dbReference type="PANTHER" id="PTHR13037:SF24">
    <property type="entry name" value="POLYCOMB PROTEIN PCL-RELATED"/>
    <property type="match status" value="1"/>
</dbReference>
<protein>
    <recommendedName>
        <fullName evidence="5">Apple domain-containing protein</fullName>
    </recommendedName>
</protein>
<dbReference type="Proteomes" id="UP001189429">
    <property type="component" value="Unassembled WGS sequence"/>
</dbReference>